<dbReference type="Proteomes" id="UP000234331">
    <property type="component" value="Unassembled WGS sequence"/>
</dbReference>
<keyword evidence="3" id="KW-1185">Reference proteome</keyword>
<dbReference type="Pfam" id="PF13483">
    <property type="entry name" value="Lactamase_B_3"/>
    <property type="match status" value="1"/>
</dbReference>
<dbReference type="OrthoDB" id="5657199at2"/>
<dbReference type="PANTHER" id="PTHR43546">
    <property type="entry name" value="UPF0173 METAL-DEPENDENT HYDROLASE MJ1163-RELATED"/>
    <property type="match status" value="1"/>
</dbReference>
<accession>A0A2I2KIB6</accession>
<dbReference type="InterPro" id="IPR041141">
    <property type="entry name" value="CmlA_N"/>
</dbReference>
<evidence type="ECO:0000313" key="2">
    <source>
        <dbReference type="EMBL" id="SNQ45379.1"/>
    </source>
</evidence>
<gene>
    <name evidence="2" type="ORF">FRACA_10138</name>
</gene>
<evidence type="ECO:0000259" key="1">
    <source>
        <dbReference type="Pfam" id="PF18456"/>
    </source>
</evidence>
<feature type="domain" description="Diiron non-heme beta-hydroxylase N-terminal" evidence="1">
    <location>
        <begin position="8"/>
        <end position="244"/>
    </location>
</feature>
<dbReference type="SUPFAM" id="SSF56281">
    <property type="entry name" value="Metallo-hydrolase/oxidoreductase"/>
    <property type="match status" value="1"/>
</dbReference>
<reference evidence="2 3" key="1">
    <citation type="submission" date="2017-06" db="EMBL/GenBank/DDBJ databases">
        <authorList>
            <person name="Kim H.J."/>
            <person name="Triplett B.A."/>
        </authorList>
    </citation>
    <scope>NUCLEOTIDE SEQUENCE [LARGE SCALE GENOMIC DNA]</scope>
    <source>
        <strain evidence="2">FRACA_ARgP5</strain>
    </source>
</reference>
<sequence>MTDPDPRYLAGDVVVEPLVDRWYAWIQLLTPATAAFHVVDRHLRMMASYVRSPALHAAAAADSATRSGPFLDLGGGHVREVADLLDATQARAAGQIELVDTLRALDRMLGERATGEPLDPWYQCVPEALRGLVELTYDRHHRPDVRVREELMYASPLWDTSRQCVRLDRGRTRPFVMSTPRLAVVDDDDDTAVDVAVPFHAPALDALFRARTEPTDVAALSARLGLAPSSPATDRFAALFTDTPPTPLGPPARAAGPPPRGGGRVTYFGHACLLFEDGDSSVLVDPVIAYDEPGVPPHAGYADLPPHIDYVLITHAHHDHVVPETLLQIRHRVGTVVVPANDAGNLVDPSLRRAIEHLGFDRVIEVRAFEQIPLNSGVVTAVPFVGEHHDLDIATRAGYHIRMAGRSFLVAADSANVDPPVYARAHALVGDADVVLQGMECIGAPASWVYGPYFSRPLDRDHDATRRGRASNSVEAIDLIERFNADEVYVYAMGAEPWLAHLLGLDEGGASAATVESDHFVAECRRRGLVAERLYGHKELRWP</sequence>
<dbReference type="Pfam" id="PF18456">
    <property type="entry name" value="CmlA_N"/>
    <property type="match status" value="1"/>
</dbReference>
<dbReference type="RefSeq" id="WP_101829557.1">
    <property type="nucleotide sequence ID" value="NZ_FZMO01000001.1"/>
</dbReference>
<dbReference type="EMBL" id="FZMO01000001">
    <property type="protein sequence ID" value="SNQ45379.1"/>
    <property type="molecule type" value="Genomic_DNA"/>
</dbReference>
<dbReference type="AlphaFoldDB" id="A0A2I2KIB6"/>
<evidence type="ECO:0000313" key="3">
    <source>
        <dbReference type="Proteomes" id="UP000234331"/>
    </source>
</evidence>
<organism evidence="2 3">
    <name type="scientific">Frankia canadensis</name>
    <dbReference type="NCBI Taxonomy" id="1836972"/>
    <lineage>
        <taxon>Bacteria</taxon>
        <taxon>Bacillati</taxon>
        <taxon>Actinomycetota</taxon>
        <taxon>Actinomycetes</taxon>
        <taxon>Frankiales</taxon>
        <taxon>Frankiaceae</taxon>
        <taxon>Frankia</taxon>
    </lineage>
</organism>
<dbReference type="Gene3D" id="3.60.15.10">
    <property type="entry name" value="Ribonuclease Z/Hydroxyacylglutathione hydrolase-like"/>
    <property type="match status" value="1"/>
</dbReference>
<proteinExistence type="predicted"/>
<name>A0A2I2KIB6_9ACTN</name>
<protein>
    <submittedName>
        <fullName evidence="2">Polyketide synthase, Beta-lactamase domain</fullName>
    </submittedName>
</protein>
<dbReference type="InterPro" id="IPR036866">
    <property type="entry name" value="RibonucZ/Hydroxyglut_hydro"/>
</dbReference>
<dbReference type="InterPro" id="IPR050114">
    <property type="entry name" value="UPF0173_UPF0282_UlaG_hydrolase"/>
</dbReference>
<dbReference type="PANTHER" id="PTHR43546:SF3">
    <property type="entry name" value="UPF0173 METAL-DEPENDENT HYDROLASE MJ1163"/>
    <property type="match status" value="1"/>
</dbReference>